<comment type="caution">
    <text evidence="1">The sequence shown here is derived from an EMBL/GenBank/DDBJ whole genome shotgun (WGS) entry which is preliminary data.</text>
</comment>
<sequence>MSTYKEYLKIGFIQTNLDSDLAWGPDYDISLQMKEESENHVWQEIKKGFHKLFNHHSKPDIIVMPELTIPNVYQKELRRLAQEMNAVVFAGLDWQVIDTVVMNYSLLVVPNKWNEEGLKSSLTTVRYLGKKFPANAESLTIKKCAENHKKDYKFISDENIYLIDANPFGKIGFAICADFYDLERYVAYKGKVQHMIILAYNTDTNSFYALAEAISRIVMCSVIICNTGKYGDSLVFSPYKLPHKRMIFRNQGADLFATQVVNLPVKSLCDDQNAGQNAKMFKVPPTPFE</sequence>
<proteinExistence type="predicted"/>
<dbReference type="OrthoDB" id="9780724at2"/>
<evidence type="ECO:0000313" key="2">
    <source>
        <dbReference type="Proteomes" id="UP000251135"/>
    </source>
</evidence>
<dbReference type="Proteomes" id="UP000251135">
    <property type="component" value="Unassembled WGS sequence"/>
</dbReference>
<protein>
    <recommendedName>
        <fullName evidence="3">Carbon-nitrogen hydrolase family protein</fullName>
    </recommendedName>
</protein>
<accession>A0A363D314</accession>
<dbReference type="EMBL" id="MUXE01000004">
    <property type="protein sequence ID" value="PUE65477.1"/>
    <property type="molecule type" value="Genomic_DNA"/>
</dbReference>
<reference evidence="1 2" key="1">
    <citation type="submission" date="2017-02" db="EMBL/GenBank/DDBJ databases">
        <title>Arcobacter caeni sp. nov, a new Arcobacter species isolated from reclaimed water.</title>
        <authorList>
            <person name="Figueras M.J."/>
            <person name="Perez-Cataluna A."/>
            <person name="Salas-Masso N."/>
        </authorList>
    </citation>
    <scope>NUCLEOTIDE SEQUENCE [LARGE SCALE GENOMIC DNA]</scope>
    <source>
        <strain evidence="1 2">RW17-10</strain>
    </source>
</reference>
<name>A0A363D314_9BACT</name>
<evidence type="ECO:0008006" key="3">
    <source>
        <dbReference type="Google" id="ProtNLM"/>
    </source>
</evidence>
<dbReference type="SUPFAM" id="SSF56317">
    <property type="entry name" value="Carbon-nitrogen hydrolase"/>
    <property type="match status" value="1"/>
</dbReference>
<dbReference type="Gene3D" id="3.60.110.10">
    <property type="entry name" value="Carbon-nitrogen hydrolase"/>
    <property type="match status" value="1"/>
</dbReference>
<dbReference type="InterPro" id="IPR036526">
    <property type="entry name" value="C-N_Hydrolase_sf"/>
</dbReference>
<dbReference type="RefSeq" id="WP_108558351.1">
    <property type="nucleotide sequence ID" value="NZ_MUXE01000004.1"/>
</dbReference>
<dbReference type="AlphaFoldDB" id="A0A363D314"/>
<keyword evidence="2" id="KW-1185">Reference proteome</keyword>
<evidence type="ECO:0000313" key="1">
    <source>
        <dbReference type="EMBL" id="PUE65477.1"/>
    </source>
</evidence>
<organism evidence="1 2">
    <name type="scientific">Arcobacter caeni</name>
    <dbReference type="NCBI Taxonomy" id="1912877"/>
    <lineage>
        <taxon>Bacteria</taxon>
        <taxon>Pseudomonadati</taxon>
        <taxon>Campylobacterota</taxon>
        <taxon>Epsilonproteobacteria</taxon>
        <taxon>Campylobacterales</taxon>
        <taxon>Arcobacteraceae</taxon>
        <taxon>Arcobacter</taxon>
    </lineage>
</organism>
<gene>
    <name evidence="1" type="ORF">B0174_03920</name>
</gene>